<dbReference type="InterPro" id="IPR001957">
    <property type="entry name" value="Chromosome_initiator_DnaA"/>
</dbReference>
<dbReference type="EMBL" id="SLWK01000023">
    <property type="protein sequence ID" value="TCO02703.1"/>
    <property type="molecule type" value="Genomic_DNA"/>
</dbReference>
<evidence type="ECO:0000259" key="12">
    <source>
        <dbReference type="SMART" id="SM00382"/>
    </source>
</evidence>
<dbReference type="GO" id="GO:0005886">
    <property type="term" value="C:plasma membrane"/>
    <property type="evidence" value="ECO:0007669"/>
    <property type="project" value="TreeGrafter"/>
</dbReference>
<evidence type="ECO:0000256" key="5">
    <source>
        <dbReference type="ARBA" id="ARBA00022840"/>
    </source>
</evidence>
<comment type="domain">
    <text evidence="8">Domain I is involved in oligomerization and binding regulators, domain II is flexibile and of varying length in different bacteria, domain III forms the AAA+ region, while domain IV binds dsDNA.</text>
</comment>
<evidence type="ECO:0000256" key="8">
    <source>
        <dbReference type="HAMAP-Rule" id="MF_00377"/>
    </source>
</evidence>
<accession>A0A4R2G549</accession>
<proteinExistence type="inferred from homology"/>
<feature type="domain" description="AAA+ ATPase" evidence="12">
    <location>
        <begin position="227"/>
        <end position="357"/>
    </location>
</feature>
<dbReference type="Gene3D" id="1.10.8.60">
    <property type="match status" value="1"/>
</dbReference>
<dbReference type="HAMAP" id="MF_00377">
    <property type="entry name" value="DnaA_bact"/>
    <property type="match status" value="1"/>
</dbReference>
<dbReference type="Gene3D" id="1.10.1750.10">
    <property type="match status" value="1"/>
</dbReference>
<dbReference type="InterPro" id="IPR003593">
    <property type="entry name" value="AAA+_ATPase"/>
</dbReference>
<comment type="subcellular location">
    <subcellularLocation>
        <location evidence="8">Cytoplasm</location>
    </subcellularLocation>
</comment>
<comment type="subunit">
    <text evidence="8">Oligomerizes as a right-handed, spiral filament on DNA at oriC.</text>
</comment>
<dbReference type="GO" id="GO:0008289">
    <property type="term" value="F:lipid binding"/>
    <property type="evidence" value="ECO:0007669"/>
    <property type="project" value="UniProtKB-KW"/>
</dbReference>
<evidence type="ECO:0000256" key="4">
    <source>
        <dbReference type="ARBA" id="ARBA00022741"/>
    </source>
</evidence>
<dbReference type="Gene3D" id="3.40.50.300">
    <property type="entry name" value="P-loop containing nucleotide triphosphate hydrolases"/>
    <property type="match status" value="1"/>
</dbReference>
<dbReference type="InterPro" id="IPR027417">
    <property type="entry name" value="P-loop_NTPase"/>
</dbReference>
<evidence type="ECO:0000256" key="3">
    <source>
        <dbReference type="ARBA" id="ARBA00022705"/>
    </source>
</evidence>
<dbReference type="PROSITE" id="PS01008">
    <property type="entry name" value="DNAA"/>
    <property type="match status" value="1"/>
</dbReference>
<feature type="binding site" evidence="8">
    <location>
        <position position="238"/>
    </location>
    <ligand>
        <name>ATP</name>
        <dbReference type="ChEBI" id="CHEBI:30616"/>
    </ligand>
</feature>
<keyword evidence="3 8" id="KW-0235">DNA replication</keyword>
<evidence type="ECO:0000313" key="15">
    <source>
        <dbReference type="Proteomes" id="UP000295221"/>
    </source>
</evidence>
<keyword evidence="4 8" id="KW-0547">Nucleotide-binding</keyword>
<reference evidence="14 15" key="1">
    <citation type="submission" date="2019-03" db="EMBL/GenBank/DDBJ databases">
        <title>Genomic Encyclopedia of Type Strains, Phase IV (KMG-IV): sequencing the most valuable type-strain genomes for metagenomic binning, comparative biology and taxonomic classification.</title>
        <authorList>
            <person name="Goeker M."/>
        </authorList>
    </citation>
    <scope>NUCLEOTIDE SEQUENCE [LARGE SCALE GENOMIC DNA]</scope>
    <source>
        <strain evidence="14 15">DSM 24179</strain>
    </source>
</reference>
<keyword evidence="15" id="KW-1185">Reference proteome</keyword>
<name>A0A4R2G549_9BACT</name>
<dbReference type="PRINTS" id="PR00051">
    <property type="entry name" value="DNAA"/>
</dbReference>
<feature type="binding site" evidence="8">
    <location>
        <position position="242"/>
    </location>
    <ligand>
        <name>ATP</name>
        <dbReference type="ChEBI" id="CHEBI:30616"/>
    </ligand>
</feature>
<comment type="caution">
    <text evidence="8">Lacks conserved residue(s) required for the propagation of feature annotation.</text>
</comment>
<dbReference type="AlphaFoldDB" id="A0A4R2G549"/>
<dbReference type="GO" id="GO:0006270">
    <property type="term" value="P:DNA replication initiation"/>
    <property type="evidence" value="ECO:0007669"/>
    <property type="project" value="UniProtKB-UniRule"/>
</dbReference>
<dbReference type="InterPro" id="IPR013159">
    <property type="entry name" value="DnaA_C"/>
</dbReference>
<dbReference type="InterPro" id="IPR010921">
    <property type="entry name" value="Trp_repressor/repl_initiator"/>
</dbReference>
<comment type="function">
    <text evidence="8 10">Plays an essential role in the initiation and regulation of chromosomal replication. ATP-DnaA binds to the origin of replication (oriC) to initiate formation of the DNA replication initiation complex once per cell cycle. Binds the DnaA box (a 9 base pair repeat at the origin) and separates the double-stranded (ds)DNA. Forms a right-handed helical filament on oriC DNA; dsDNA binds to the exterior of the filament while single-stranded (ss)DNA is stabiized in the filament's interior. The ATP-DnaA-oriC complex binds and stabilizes one strand of the AT-rich DNA unwinding element (DUE), permitting loading of DNA polymerase. After initiation quickly degrades to an ADP-DnaA complex that is not apt for DNA replication. Binds acidic phospholipids.</text>
</comment>
<dbReference type="PANTHER" id="PTHR30050">
    <property type="entry name" value="CHROMOSOMAL REPLICATION INITIATOR PROTEIN DNAA"/>
    <property type="match status" value="1"/>
</dbReference>
<dbReference type="NCBIfam" id="TIGR00362">
    <property type="entry name" value="DnaA"/>
    <property type="match status" value="1"/>
</dbReference>
<feature type="binding site" evidence="8">
    <location>
        <position position="240"/>
    </location>
    <ligand>
        <name>ATP</name>
        <dbReference type="ChEBI" id="CHEBI:30616"/>
    </ligand>
</feature>
<dbReference type="GO" id="GO:0005737">
    <property type="term" value="C:cytoplasm"/>
    <property type="evidence" value="ECO:0007669"/>
    <property type="project" value="UniProtKB-SubCell"/>
</dbReference>
<dbReference type="Pfam" id="PF00308">
    <property type="entry name" value="Bac_DnaA"/>
    <property type="match status" value="1"/>
</dbReference>
<evidence type="ECO:0000256" key="2">
    <source>
        <dbReference type="ARBA" id="ARBA00022490"/>
    </source>
</evidence>
<organism evidence="14 15">
    <name type="scientific">Natronoflexus pectinivorans</name>
    <dbReference type="NCBI Taxonomy" id="682526"/>
    <lineage>
        <taxon>Bacteria</taxon>
        <taxon>Pseudomonadati</taxon>
        <taxon>Bacteroidota</taxon>
        <taxon>Bacteroidia</taxon>
        <taxon>Marinilabiliales</taxon>
        <taxon>Marinilabiliaceae</taxon>
        <taxon>Natronoflexus</taxon>
    </lineage>
</organism>
<dbReference type="CDD" id="cd00009">
    <property type="entry name" value="AAA"/>
    <property type="match status" value="1"/>
</dbReference>
<sequence length="530" mass="60659">MHRRDFFKRLSINSLMLFAKNQGRYDFFIQFFFTNFVLSELKIINIKLKEGTVKMKLDHQNVWNICMDLVSKSIDPLAFQTWFEPIVPLRLEKDVLTIQVPSVYFYEIIEEQYIDHVRRALHDVIGNSAKLEYSVVMDKGQKRNHNPYTLNLPTANRADLRNRAVSPGSNNDQPAIKNPFVIPGIKKLNVDPQLNADYTFENFVEGDCNRLARSASQAVAKNPGKTAFNPLFIYGNSGLGKTHLAQAIGIDVKQTMPEKTVLYVSANKFQTQYTDSIRNNSLNDFLNFYQMIDVLIMDDIQEFAGKTGTQNTFFHIFNHLQQSGKQLILTSDQAPADLQGMEERLLSRFKWGLPADLQAPDFETRVDILKHKIRKDGINVSPEVVHYLASHINHNVRELEGALISLLFLSTINRDEISLETAKSVVDKLVRKSQRELSVDFIQKTVCKYYGLDPESLQSKTRKREIVQARQIAMYFSKNLTNSSLSAIGSKIGKKDHATVLHACKTITNLIETDRDFKSQIREIESQLKC</sequence>
<dbReference type="Proteomes" id="UP000295221">
    <property type="component" value="Unassembled WGS sequence"/>
</dbReference>
<dbReference type="SUPFAM" id="SSF52540">
    <property type="entry name" value="P-loop containing nucleoside triphosphate hydrolases"/>
    <property type="match status" value="1"/>
</dbReference>
<dbReference type="Pfam" id="PF11638">
    <property type="entry name" value="DnaA_N"/>
    <property type="match status" value="1"/>
</dbReference>
<feature type="binding site" evidence="8">
    <location>
        <position position="241"/>
    </location>
    <ligand>
        <name>ATP</name>
        <dbReference type="ChEBI" id="CHEBI:30616"/>
    </ligand>
</feature>
<dbReference type="InterPro" id="IPR013317">
    <property type="entry name" value="DnaA_dom"/>
</dbReference>
<dbReference type="InterPro" id="IPR024633">
    <property type="entry name" value="DnaA_N_dom"/>
</dbReference>
<dbReference type="FunFam" id="3.40.50.300:FF:000668">
    <property type="entry name" value="Chromosomal replication initiator protein DnaA"/>
    <property type="match status" value="1"/>
</dbReference>
<dbReference type="SUPFAM" id="SSF48295">
    <property type="entry name" value="TrpR-like"/>
    <property type="match status" value="1"/>
</dbReference>
<feature type="domain" description="Chromosomal replication initiator DnaA C-terminal" evidence="13">
    <location>
        <begin position="438"/>
        <end position="507"/>
    </location>
</feature>
<gene>
    <name evidence="8" type="primary">dnaA</name>
    <name evidence="14" type="ORF">EV194_1234</name>
</gene>
<evidence type="ECO:0000256" key="7">
    <source>
        <dbReference type="ARBA" id="ARBA00023125"/>
    </source>
</evidence>
<dbReference type="SMART" id="SM00382">
    <property type="entry name" value="AAA"/>
    <property type="match status" value="1"/>
</dbReference>
<dbReference type="Gene3D" id="3.30.300.180">
    <property type="match status" value="1"/>
</dbReference>
<dbReference type="SMART" id="SM00760">
    <property type="entry name" value="Bac_DnaA_C"/>
    <property type="match status" value="1"/>
</dbReference>
<feature type="region of interest" description="Domain IV, binds dsDNA" evidence="8">
    <location>
        <begin position="411"/>
        <end position="530"/>
    </location>
</feature>
<dbReference type="Pfam" id="PF08299">
    <property type="entry name" value="Bac_DnaA_C"/>
    <property type="match status" value="1"/>
</dbReference>
<evidence type="ECO:0000256" key="10">
    <source>
        <dbReference type="RuleBase" id="RU000577"/>
    </source>
</evidence>
<evidence type="ECO:0000256" key="11">
    <source>
        <dbReference type="RuleBase" id="RU004227"/>
    </source>
</evidence>
<evidence type="ECO:0000313" key="14">
    <source>
        <dbReference type="EMBL" id="TCO02703.1"/>
    </source>
</evidence>
<dbReference type="GO" id="GO:0006275">
    <property type="term" value="P:regulation of DNA replication"/>
    <property type="evidence" value="ECO:0007669"/>
    <property type="project" value="UniProtKB-UniRule"/>
</dbReference>
<comment type="similarity">
    <text evidence="1 8 11">Belongs to the DnaA family.</text>
</comment>
<protein>
    <recommendedName>
        <fullName evidence="8 9">Chromosomal replication initiator protein DnaA</fullName>
    </recommendedName>
</protein>
<dbReference type="GO" id="GO:0005524">
    <property type="term" value="F:ATP binding"/>
    <property type="evidence" value="ECO:0007669"/>
    <property type="project" value="UniProtKB-UniRule"/>
</dbReference>
<evidence type="ECO:0000256" key="9">
    <source>
        <dbReference type="NCBIfam" id="TIGR00362"/>
    </source>
</evidence>
<keyword evidence="6 8" id="KW-0446">Lipid-binding</keyword>
<feature type="region of interest" description="Domain I, interacts with DnaA modulators" evidence="8">
    <location>
        <begin position="1"/>
        <end position="147"/>
    </location>
</feature>
<evidence type="ECO:0000259" key="13">
    <source>
        <dbReference type="SMART" id="SM00760"/>
    </source>
</evidence>
<dbReference type="PANTHER" id="PTHR30050:SF2">
    <property type="entry name" value="CHROMOSOMAL REPLICATION INITIATOR PROTEIN DNAA"/>
    <property type="match status" value="1"/>
</dbReference>
<dbReference type="GO" id="GO:0003688">
    <property type="term" value="F:DNA replication origin binding"/>
    <property type="evidence" value="ECO:0007669"/>
    <property type="project" value="UniProtKB-UniRule"/>
</dbReference>
<dbReference type="InterPro" id="IPR020591">
    <property type="entry name" value="Chromosome_initiator_DnaA-like"/>
</dbReference>
<evidence type="ECO:0000256" key="6">
    <source>
        <dbReference type="ARBA" id="ARBA00023121"/>
    </source>
</evidence>
<comment type="caution">
    <text evidence="14">The sequence shown here is derived from an EMBL/GenBank/DDBJ whole genome shotgun (WGS) entry which is preliminary data.</text>
</comment>
<dbReference type="InterPro" id="IPR018312">
    <property type="entry name" value="Chromosome_initiator_DnaA_CS"/>
</dbReference>
<keyword evidence="2 8" id="KW-0963">Cytoplasm</keyword>
<dbReference type="InterPro" id="IPR038454">
    <property type="entry name" value="DnaA_N_sf"/>
</dbReference>
<evidence type="ECO:0000256" key="1">
    <source>
        <dbReference type="ARBA" id="ARBA00006583"/>
    </source>
</evidence>
<dbReference type="CDD" id="cd06571">
    <property type="entry name" value="Bac_DnaA_C"/>
    <property type="match status" value="1"/>
</dbReference>
<keyword evidence="7 8" id="KW-0238">DNA-binding</keyword>
<keyword evidence="5 8" id="KW-0067">ATP-binding</keyword>